<accession>A0A5Q2WLB0</accession>
<dbReference type="EMBL" id="MN369747">
    <property type="protein sequence ID" value="QGH78668.1"/>
    <property type="molecule type" value="Genomic_DNA"/>
</dbReference>
<gene>
    <name evidence="1" type="primary">27</name>
    <name evidence="1" type="ORF">SEA_WESAK_27</name>
</gene>
<organism evidence="1 2">
    <name type="scientific">Microbacterium phage Wesak</name>
    <dbReference type="NCBI Taxonomy" id="2653751"/>
    <lineage>
        <taxon>Viruses</taxon>
        <taxon>Duplodnaviria</taxon>
        <taxon>Heunggongvirae</taxon>
        <taxon>Uroviricota</taxon>
        <taxon>Caudoviricetes</taxon>
        <taxon>Eekayvirinae</taxon>
        <taxon>Tinytimothyvirus</taxon>
        <taxon>Tinytimothyvirus tinytimothy</taxon>
    </lineage>
</organism>
<name>A0A5Q2WLB0_9CAUD</name>
<proteinExistence type="predicted"/>
<dbReference type="Proteomes" id="UP000410540">
    <property type="component" value="Segment"/>
</dbReference>
<evidence type="ECO:0000313" key="1">
    <source>
        <dbReference type="EMBL" id="QGH78668.1"/>
    </source>
</evidence>
<evidence type="ECO:0000313" key="2">
    <source>
        <dbReference type="Proteomes" id="UP000410540"/>
    </source>
</evidence>
<sequence>MPENPPVCRKTVSTSTMGIMQVFILHVTKTCSRLLSHGHGYDRNMAMLHNTNNFVW</sequence>
<reference evidence="1 2" key="1">
    <citation type="submission" date="2019-08" db="EMBL/GenBank/DDBJ databases">
        <authorList>
            <person name="Duffy I."/>
            <person name="Kerns H.R."/>
            <person name="Brown C.R."/>
            <person name="Ouellette L.A."/>
            <person name="Showers K.M."/>
            <person name="Katz E.L."/>
            <person name="Gemmati A.M."/>
            <person name="Ogueke L.I."/>
            <person name="Latalladi V.L."/>
            <person name="Duncan J."/>
            <person name="Molloy S.D."/>
            <person name="Garlena R.A."/>
            <person name="Russell D.A."/>
            <person name="Pope W.H."/>
            <person name="Jacobs-Sera D."/>
            <person name="Hatfull G.F."/>
        </authorList>
    </citation>
    <scope>NUCLEOTIDE SEQUENCE [LARGE SCALE GENOMIC DNA]</scope>
</reference>
<protein>
    <submittedName>
        <fullName evidence="1">Uncharacterized protein</fullName>
    </submittedName>
</protein>